<dbReference type="PANTHER" id="PTHR34415:SF1">
    <property type="entry name" value="INTEGRASE CATALYTIC DOMAIN-CONTAINING PROTEIN"/>
    <property type="match status" value="1"/>
</dbReference>
<evidence type="ECO:0000313" key="2">
    <source>
        <dbReference type="EMBL" id="JAG25539.1"/>
    </source>
</evidence>
<dbReference type="EMBL" id="GBHO01018065">
    <property type="protein sequence ID" value="JAG25539.1"/>
    <property type="molecule type" value="Transcribed_RNA"/>
</dbReference>
<dbReference type="AlphaFoldDB" id="A0A0A9Y060"/>
<name>A0A0A9Y060_LYGHE</name>
<dbReference type="InterPro" id="IPR057191">
    <property type="entry name" value="DUF7869"/>
</dbReference>
<organism evidence="2">
    <name type="scientific">Lygus hesperus</name>
    <name type="common">Western plant bug</name>
    <dbReference type="NCBI Taxonomy" id="30085"/>
    <lineage>
        <taxon>Eukaryota</taxon>
        <taxon>Metazoa</taxon>
        <taxon>Ecdysozoa</taxon>
        <taxon>Arthropoda</taxon>
        <taxon>Hexapoda</taxon>
        <taxon>Insecta</taxon>
        <taxon>Pterygota</taxon>
        <taxon>Neoptera</taxon>
        <taxon>Paraneoptera</taxon>
        <taxon>Hemiptera</taxon>
        <taxon>Heteroptera</taxon>
        <taxon>Panheteroptera</taxon>
        <taxon>Cimicomorpha</taxon>
        <taxon>Miridae</taxon>
        <taxon>Mirini</taxon>
        <taxon>Lygus</taxon>
    </lineage>
</organism>
<reference evidence="2" key="2">
    <citation type="submission" date="2014-07" db="EMBL/GenBank/DDBJ databases">
        <authorList>
            <person name="Hull J."/>
        </authorList>
    </citation>
    <scope>NUCLEOTIDE SEQUENCE</scope>
</reference>
<dbReference type="Pfam" id="PF25273">
    <property type="entry name" value="DUF7869"/>
    <property type="match status" value="1"/>
</dbReference>
<protein>
    <submittedName>
        <fullName evidence="2">Envelope glycoprotein D</fullName>
    </submittedName>
</protein>
<gene>
    <name evidence="2" type="primary">gD</name>
    <name evidence="2" type="ORF">CM83_102233</name>
</gene>
<feature type="non-terminal residue" evidence="2">
    <location>
        <position position="119"/>
    </location>
</feature>
<evidence type="ECO:0000259" key="1">
    <source>
        <dbReference type="Pfam" id="PF25273"/>
    </source>
</evidence>
<accession>A0A0A9Y060</accession>
<dbReference type="PANTHER" id="PTHR34415">
    <property type="entry name" value="INTEGRASE CATALYTIC DOMAIN-CONTAINING PROTEIN"/>
    <property type="match status" value="1"/>
</dbReference>
<feature type="domain" description="DUF7869" evidence="1">
    <location>
        <begin position="4"/>
        <end position="99"/>
    </location>
</feature>
<reference evidence="2" key="1">
    <citation type="journal article" date="2014" name="PLoS ONE">
        <title>Transcriptome-Based Identification of ABC Transporters in the Western Tarnished Plant Bug Lygus hesperus.</title>
        <authorList>
            <person name="Hull J.J."/>
            <person name="Chaney K."/>
            <person name="Geib S.M."/>
            <person name="Fabrick J.A."/>
            <person name="Brent C.S."/>
            <person name="Walsh D."/>
            <person name="Lavine L.C."/>
        </authorList>
    </citation>
    <scope>NUCLEOTIDE SEQUENCE</scope>
</reference>
<feature type="non-terminal residue" evidence="2">
    <location>
        <position position="1"/>
    </location>
</feature>
<proteinExistence type="predicted"/>
<keyword evidence="2" id="KW-0261">Viral envelope protein</keyword>
<sequence length="119" mass="13810">KEVSLWCDNCAGQQKNKSMLVCLSNFLKTSQNLQKITLNFLITGHSMMTVDSVHAVIERAVRHKTVNAPSEWLTIVSIARYKPFPYDVIKMKYNDWMDWKSFGDQKSFQKMSDGTIFRI</sequence>
<keyword evidence="2" id="KW-0946">Virion</keyword>